<dbReference type="Gene3D" id="2.60.40.10">
    <property type="entry name" value="Immunoglobulins"/>
    <property type="match status" value="5"/>
</dbReference>
<dbReference type="PANTHER" id="PTHR34720">
    <property type="entry name" value="MICROCYSTIN DEPENDENT PROTEIN"/>
    <property type="match status" value="1"/>
</dbReference>
<name>A0A1S1NBC0_9GAMM</name>
<dbReference type="Pfam" id="PF17963">
    <property type="entry name" value="Big_9"/>
    <property type="match status" value="9"/>
</dbReference>
<dbReference type="PANTHER" id="PTHR34720:SF9">
    <property type="entry name" value="BLR4714 PROTEIN"/>
    <property type="match status" value="1"/>
</dbReference>
<dbReference type="GO" id="GO:0005509">
    <property type="term" value="F:calcium ion binding"/>
    <property type="evidence" value="ECO:0007669"/>
    <property type="project" value="InterPro"/>
</dbReference>
<dbReference type="Gene3D" id="2.60.40.2810">
    <property type="match status" value="3"/>
</dbReference>
<comment type="caution">
    <text evidence="4">The sequence shown here is derived from an EMBL/GenBank/DDBJ whole genome shotgun (WGS) entry which is preliminary data.</text>
</comment>
<dbReference type="InterPro" id="IPR038081">
    <property type="entry name" value="CalX-like_sf"/>
</dbReference>
<dbReference type="SMART" id="SM00736">
    <property type="entry name" value="CADG"/>
    <property type="match status" value="3"/>
</dbReference>
<dbReference type="Proteomes" id="UP000180253">
    <property type="component" value="Unassembled WGS sequence"/>
</dbReference>
<evidence type="ECO:0000313" key="5">
    <source>
        <dbReference type="Proteomes" id="UP000180253"/>
    </source>
</evidence>
<protein>
    <recommendedName>
        <fullName evidence="3">Dystroglycan-type cadherin-like domain-containing protein</fullName>
    </recommendedName>
</protein>
<dbReference type="Gene3D" id="2.60.40.3440">
    <property type="match status" value="3"/>
</dbReference>
<dbReference type="InterPro" id="IPR044016">
    <property type="entry name" value="Big_13"/>
</dbReference>
<dbReference type="NCBIfam" id="NF012211">
    <property type="entry name" value="tand_rpt_95"/>
    <property type="match status" value="8"/>
</dbReference>
<feature type="region of interest" description="Disordered" evidence="1">
    <location>
        <begin position="2269"/>
        <end position="2325"/>
    </location>
</feature>
<proteinExistence type="predicted"/>
<feature type="compositionally biased region" description="Low complexity" evidence="1">
    <location>
        <begin position="248"/>
        <end position="259"/>
    </location>
</feature>
<keyword evidence="2" id="KW-0732">Signal</keyword>
<feature type="region of interest" description="Disordered" evidence="1">
    <location>
        <begin position="2806"/>
        <end position="2830"/>
    </location>
</feature>
<dbReference type="InterPro" id="IPR011250">
    <property type="entry name" value="OMP/PagP_B-barrel"/>
</dbReference>
<keyword evidence="5" id="KW-1185">Reference proteome</keyword>
<evidence type="ECO:0000259" key="3">
    <source>
        <dbReference type="SMART" id="SM00736"/>
    </source>
</evidence>
<sequence>MQLSKIFNSLGLLALSIAPITLWAATIDYTSVSTGGAVNDYTSTVGLSTSTDFTIDWGTGLQGSNVYTDQRVTAGTGAMLPVDTSGSVFSNSTGGFQLSATNNFSINSMQLGRRADGNTGSNVFTITGYRSGSAVVTDELTWSVFTSSGVETFTRGSGTWADDADWQDIDTLVVTWATTPNGSGVDGTTDFQEIAVLNAVVTNPVASDSTAPTISEVTAVTTPTNDNTPSYTFTTNEAGDLSMGGSCGTSSSTTISSTGNQTITLTQPDNTSGLIDDTYDDCTITVTDSAGNASSARTISSFTVDTAAPTVAEVTAVTTPTNDSTPNYTFSTTETGALSVGGSCGTSSSTTISSTGNQTITLTDTDNSSVLASGTYSDCTITVTDSAGNANSALSISSFTVDTTAPTVAEVTEVTTPTNDSTPNYAFSTTETGTLSVGGSCGTSSSTTISSTGNHVITLTQTDNTSALANGTYSNCTITITDSAGNASSTLSITSFTVDTTAPTVAEVTAVSTPTNDSTPNYTFSTTETGTLSVGGSCGTSSSTTISSTGNQTITFTDTDNTSVLASGTYSDCTITVTDSAGNANTALSVTNFTVDTTAPTVAEVTAVSTPTNDTTPSYTFSTTETGTLSVGGSCGTSTSTTISSTGNQTITLTDTDNSSALANGTYSDCTITVTDSVGNANTALSITSFTVDTTAPTVAEVTEVTTPTNDSTPNYTFSTTETGTLSVGGSCGTSTSTTISSTGNQTITLTDTDNTSVLASGTYSDCTITVTDSAGNANTALSITSFTVDTTAPTVAEVTAVSTPTNDTTPSYTFSTTETGTLSVGGSCGTSTSTTISSTGNQTITLTDTDNTSALANGTYSDCTITVTDSAGNANTALTITAFTIDSTVPTFDSTNSTPNDNATNITASNDIVIDFSENIALGSGSITIRNVSDSSDFEVFDVATESDGTTTTPSAGRIGITNDKIYINPSSDLSGNRNYAIRVDATAVDDTAGNSFAGISDDTTFNFSTANTAPVVDLDSSSGSDDSSASFSEAGGAVNIAANAAVTEADSDTITTITVTLTNDQNGASEGLNVTASAQDALTGISGSSDITLQDTITISGATATASEVQTFLQAVTYNNTSSSPNETARTVTVVINDGTDNSTSRTATVSVSNVTAASSTAASFNTTNGTNLSPAITFTSDDETLTIDDTTHISGSTADGGTGTDTLVVPTGSNLANFTSLTNFETLTPSNDASLTLTETQHDAFTTINGSGTNQFTISSADGDQTLTGDSDIETYVLGGAMTFTMATAAQNVTGSSSADTVNVVGFTATGVLSGGTGTDILQADTGANISGATLSSFESLTLSDNASVTMTEAQHDGFSTVTAAGAETITISDASDGLTGDSAIETYVLSAANTFTLGSAAQNLTGSSGDDTVNVGTLTATGTLAGGSGTDTLSVSDGGSIAGATVSSFENLSVSSNGTATVTVSQLSSFTGTVTGSGSESLSVSGDGDVTTVSAIESYTLADDSTNSRTVTVSSAGHSVTGTSTSDAITFDLGSLTYTGTITGENTVADTLSLSTGADITGATISAVSNLTLASGASVAMTTSQHESFTGTITAEGSETITISGDGDFSTLTGIETYSVGDDSTNTRTVTVSSGTTSVSATSTTDAITFAIGGSAYTGTLTGDATVADQVQVTDGADVSGGVFTNIGTLAVASGATVSLDAANLGDFATAISGSGGSETLKLMDGGTFDFSTTTVSAIEGIAIGTNNTASITLSDNFSADGQTVSVSNTSGSAITADLTINASAFVNDVLQISATDLDGADTITGGIGADTIRPGAGTDSMTGNDGNDNFVGEASDLNGDTIADLAAGDTITITNITGLTTNNVRFNGTGTFEVDTDATTFASPEVFITLTNAPGNDLVYTVADSGSDTLITFVAANEAPVFSSLNGGSTFTENGSVVAIDSDVTVADTELDALNSNNGNYDGATLTITRTGGANSQDVFSNTGLLGTLVQGNTFTYNSTTIGTVTTNSSGTLVLSFNSSATSELVDSTLQSIGYSNSSEDPSSPVTLSYTFSDGAASSSGVNQASVTISAVNDAPTDIALTATSINQSNTGASASVATASTTDVESADSHTYSLVSSGVSDGGTCSASTGNGSFQFTGSALQTQASTSPGDYVICVQTSDGSASFQESFTITVVDDVVPNAPSTPDLDAGSDTGASSTDNITSDTTPTFSGTAESGSTVTLYSDQVGGGATSIGSGTATGGNWQITTSTLASGVAHSITAKATDSANNVSSSSSSLSVTIDSTAPSSPSTPDLADASDSGTSNTDNLTNDTTATFTGTGTTGDTITLISDVDGSVGSVVVSGGSWSITSSALSSGAHAISARATDTAGNNTESASLSVTIDTTAPTGVTASIDQSKIDADNEAAMSFTLSGLEGSGSFTYQVSDGINTVNSATANTITSASEQVTSIDVTNLDEGTLTLSVTVTDTAGNESSAFTDTVTKQYNDVPVLSGTPATSVNEDSAYNFTPILTDSDSGDTHTFSITNQPSWASFDTSTGALTGTPDDSHVGTTSNIQISVSDGSDSASLSAFSIEVVNTNDAPTAQDTSYTIDEGGTASADSTNGLLSLADDDDLDSSDSLTIVKDSDPQYGTLTLSGDGSFSYVHDGSENHTDSFTYHVEDSSNTSSPVYTVTINMNAVEDAPTAVNDTLTTLEDTANSLNVLSNDSDPEGNMVASSVVVKTAPSQGQVSVSNGTITYTPDANSNGSDSFTYTVKDNEQTESNEATVSITITAVNDLPVAADFTPNIDEDTATSALAIRASASDVEDTNPTGNITLETQPSKGSASIDQTAGTLTYTPNANETGGDSFTYSILDSEGGQSNIATISVNIGAVNDRPVAGDDSTTTNEDTATTLAILSNDSDVEDSGFVGADIELQDQGNGAGVYTLASVSVGADGVLTISPNQDLNGVLAFTYTVEDSDGLRSDPATVTVNITAVNDAPVAVDNTAQLVEDGSIEINVLGNDTDVDSQLDASSVTVVTQAQGGSAQVQASGSILYTPNANFFGSDSFTYTVQDTEGLASNQATVTITVDSVNDVPVISGTPSTTVNEDEAYRFIPTASDADADTLTFSVANLPVWANFNDTTGEISGTPVEGQQGTYSDILVSVSDGQSSVSLAVFSIVVSAVNDAPEISGTPSTLVNQDEQYSFTPQATDVDSETLTFSIENAPSWASFDTATGVLTGTPDIDDVGTYSGIIIAVSDGEFQASLDSFDITVVAVNAAPIANNMQRNVNEDGTTSFVADVSDADGDTLTIELQDLPQNGVALVQGTVLTYTPLPNFNGADSFSYIASDGELQSDVATVSINVVPVNDAPIALDDAFTFTAVPSNQYSLTVLDNDSDPDGGPLSIIGAKASLGSVSISGNTLTYQAVPNAQGPIVVDYVIEDEGKARASAKAMVSITNAGGGQAPTIIAPNDVTVNATGLYTKVDLGTAVATDSQGNSLPVSLLNGFPLFSPGPNIAYWQATDGQGLQATVSQNVNVIPLVSLQKNNRIAEGNKHRVAVYLNGRSPSYPVTIPYTVSGTADSADHDLQDGEVVINSGFLTHIEFEVFADGDAEGNETIVITLDSSLNLGTRVSSTVTISEANIAPSLKTKVTQSGEERELVTATDNQVTISAIAADTNPSDQVSISWQTSAPVVNVSPSPEQFIFNPINVVPGIYKVEVIAKDNGTPSLSTRKDVYIEVIESLGQLGATDSDGDLIPDSQEGYTDSDGDGIPDYQDAISECNVMQERALEATQFLVEGDPGVCLRKGATVSQNQTGGVELFDSELPEDPNAINIGGVFDYIATGLPQDGDTYSIVLPQRVPVPQGSVYRKLKDGQWHDFVIDDKNQVLTAQGEPGFCPPPGDGQWTAGLTVGSWCVQLNIVDGGPNDDDGLANGVIVDPGGIAVPVTTNTFPVANADSVTIVSGQAIVIDVLNNDSDADGDTLSVTGATVDFGIVIVQDNQLHYTPPATFIGEAMIQYSVTDGQGGTSYSTATVSIKTNQAPVAVDDTAVSNGSALVIDVLANDSDPEGTALYLVSATAEHGSVTVNVDNTLAYTPQAGFNGTDTITYVVRDEYGATSQGTVSVTVTVNSQQNTTITNSSSGSFGGLLVLLTSAMFIRRRKSLLPVFALVSIACLFNTPVQASDWKVTGSLGQATADAQFTQPEIAMVKIDDKGTSWSFGAFYNVAPNWYAGIRYINLGEASVSFSGSVSDPSQTHSMLADVAPVLPEGVSVQVDYSKSLANQFEGKIFFGALNWQYEIESVRDGSTSQKYEDSGTSAYLGAGVHYAISTKITLGLDYSYYFVSKNDIDEIALSVQYRF</sequence>
<dbReference type="NCBIfam" id="NF041766">
    <property type="entry name" value="choice_anch_U"/>
    <property type="match status" value="1"/>
</dbReference>
<feature type="chain" id="PRO_5010236732" description="Dystroglycan-type cadherin-like domain-containing protein" evidence="2">
    <location>
        <begin position="25"/>
        <end position="4341"/>
    </location>
</feature>
<feature type="compositionally biased region" description="Polar residues" evidence="1">
    <location>
        <begin position="2199"/>
        <end position="2221"/>
    </location>
</feature>
<dbReference type="FunFam" id="2.60.40.10:FF:002543">
    <property type="match status" value="2"/>
</dbReference>
<dbReference type="InterPro" id="IPR040853">
    <property type="entry name" value="RapA2_cadherin-like"/>
</dbReference>
<dbReference type="EMBL" id="MNAN01000030">
    <property type="protein sequence ID" value="OHU95595.1"/>
    <property type="molecule type" value="Genomic_DNA"/>
</dbReference>
<reference evidence="4 5" key="1">
    <citation type="submission" date="2016-10" db="EMBL/GenBank/DDBJ databases">
        <title>Pseudoalteromonas amylolytica sp. nov., isolated from the surface seawater.</title>
        <authorList>
            <person name="Wu Y.-H."/>
            <person name="Cheng H."/>
            <person name="Jin X.-B."/>
            <person name="Wang C.-S."/>
            <person name="Xu X.-W."/>
        </authorList>
    </citation>
    <scope>NUCLEOTIDE SEQUENCE [LARGE SCALE GENOMIC DNA]</scope>
    <source>
        <strain evidence="4 5">JCM 12483</strain>
    </source>
</reference>
<dbReference type="RefSeq" id="WP_070991783.1">
    <property type="nucleotide sequence ID" value="NZ_CBCSHD010000002.1"/>
</dbReference>
<feature type="domain" description="Dystroglycan-type cadherin-like" evidence="3">
    <location>
        <begin position="3078"/>
        <end position="3170"/>
    </location>
</feature>
<dbReference type="Pfam" id="PF19077">
    <property type="entry name" value="Big_13"/>
    <property type="match status" value="2"/>
</dbReference>
<feature type="compositionally biased region" description="Polar residues" evidence="1">
    <location>
        <begin position="260"/>
        <end position="273"/>
    </location>
</feature>
<dbReference type="InterPro" id="IPR006644">
    <property type="entry name" value="Cadg"/>
</dbReference>
<organism evidence="4 5">
    <name type="scientific">Pseudoalteromonas byunsanensis</name>
    <dbReference type="NCBI Taxonomy" id="327939"/>
    <lineage>
        <taxon>Bacteria</taxon>
        <taxon>Pseudomonadati</taxon>
        <taxon>Pseudomonadota</taxon>
        <taxon>Gammaproteobacteria</taxon>
        <taxon>Alteromonadales</taxon>
        <taxon>Pseudoalteromonadaceae</taxon>
        <taxon>Pseudoalteromonas</taxon>
    </lineage>
</organism>
<feature type="region of interest" description="Disordered" evidence="1">
    <location>
        <begin position="2187"/>
        <end position="2221"/>
    </location>
</feature>
<evidence type="ECO:0000256" key="2">
    <source>
        <dbReference type="SAM" id="SignalP"/>
    </source>
</evidence>
<feature type="domain" description="Dystroglycan-type cadherin-like" evidence="3">
    <location>
        <begin position="2492"/>
        <end position="2585"/>
    </location>
</feature>
<dbReference type="InterPro" id="IPR013783">
    <property type="entry name" value="Ig-like_fold"/>
</dbReference>
<evidence type="ECO:0000256" key="1">
    <source>
        <dbReference type="SAM" id="MobiDB-lite"/>
    </source>
</evidence>
<dbReference type="SUPFAM" id="SSF49313">
    <property type="entry name" value="Cadherin-like"/>
    <property type="match status" value="3"/>
</dbReference>
<dbReference type="SUPFAM" id="SSF141072">
    <property type="entry name" value="CalX-like"/>
    <property type="match status" value="1"/>
</dbReference>
<feature type="region of interest" description="Disordered" evidence="1">
    <location>
        <begin position="242"/>
        <end position="274"/>
    </location>
</feature>
<dbReference type="STRING" id="327939.BIW53_10240"/>
<dbReference type="SUPFAM" id="SSF56925">
    <property type="entry name" value="OMPA-like"/>
    <property type="match status" value="1"/>
</dbReference>
<feature type="region of interest" description="Disordered" evidence="1">
    <location>
        <begin position="2586"/>
        <end position="2606"/>
    </location>
</feature>
<evidence type="ECO:0000313" key="4">
    <source>
        <dbReference type="EMBL" id="OHU95595.1"/>
    </source>
</evidence>
<gene>
    <name evidence="4" type="ORF">BIW53_10240</name>
</gene>
<feature type="compositionally biased region" description="Polar residues" evidence="1">
    <location>
        <begin position="2811"/>
        <end position="2830"/>
    </location>
</feature>
<dbReference type="GO" id="GO:0016020">
    <property type="term" value="C:membrane"/>
    <property type="evidence" value="ECO:0007669"/>
    <property type="project" value="InterPro"/>
</dbReference>
<feature type="domain" description="Dystroglycan-type cadherin-like" evidence="3">
    <location>
        <begin position="3172"/>
        <end position="3262"/>
    </location>
</feature>
<accession>A0A1S1NBC0</accession>
<feature type="signal peptide" evidence="2">
    <location>
        <begin position="1"/>
        <end position="24"/>
    </location>
</feature>
<dbReference type="Pfam" id="PF17803">
    <property type="entry name" value="Cadherin_4"/>
    <property type="match status" value="1"/>
</dbReference>
<dbReference type="InterPro" id="IPR015919">
    <property type="entry name" value="Cadherin-like_sf"/>
</dbReference>
<dbReference type="InterPro" id="IPR053784">
    <property type="entry name" value="Choice_anch_U_dom"/>
</dbReference>